<dbReference type="EMBL" id="KN847338">
    <property type="protein sequence ID" value="KIW40328.1"/>
    <property type="molecule type" value="Genomic_DNA"/>
</dbReference>
<protein>
    <recommendedName>
        <fullName evidence="1">Dienelactone hydrolase domain-containing protein</fullName>
    </recommendedName>
</protein>
<dbReference type="STRING" id="215243.A0A0D2DB42"/>
<evidence type="ECO:0000259" key="1">
    <source>
        <dbReference type="Pfam" id="PF01738"/>
    </source>
</evidence>
<evidence type="ECO:0000313" key="2">
    <source>
        <dbReference type="EMBL" id="KIW40328.1"/>
    </source>
</evidence>
<dbReference type="Proteomes" id="UP000053342">
    <property type="component" value="Unassembled WGS sequence"/>
</dbReference>
<dbReference type="GeneID" id="27359609"/>
<dbReference type="Gene3D" id="3.40.50.1820">
    <property type="entry name" value="alpha/beta hydrolase"/>
    <property type="match status" value="1"/>
</dbReference>
<dbReference type="VEuPathDB" id="FungiDB:PV06_07535"/>
<dbReference type="HOGENOM" id="CLU_054590_2_3_1"/>
<sequence length="309" mass="34738">MSAIQTIGRRCVHIGPSSLLLSMRSVSTPKTRINSYCSPINLNQQVWLRSISLNMASHLPGTCCYQGIQHEGVPTGTIEKVGDFEVYITRPKKEAKYGVLLVTDILGHKFNNAQLIADDFASNGYLTFMPDLFYGDPIPLNKPDKFDMQKWLKGDYNSAHTAHLPSIIDPIIDLCLNEMRTRYGIEKIGGVGYCFGAKYVVRHLNPEQGKLDAGYTAHPAFVDQNELEAIKGPLAIAAAEKDTIFSKEKRQQTEYILGKLGHPTQVNLYYGVEHGFAIRGDPRKREIQYAKESAFFLALQWFEEHLKGR</sequence>
<dbReference type="GO" id="GO:0016787">
    <property type="term" value="F:hydrolase activity"/>
    <property type="evidence" value="ECO:0007669"/>
    <property type="project" value="InterPro"/>
</dbReference>
<dbReference type="InterPro" id="IPR002925">
    <property type="entry name" value="Dienelactn_hydro"/>
</dbReference>
<proteinExistence type="predicted"/>
<name>A0A0D2DB42_9EURO</name>
<dbReference type="AlphaFoldDB" id="A0A0D2DB42"/>
<accession>A0A0D2DB42</accession>
<dbReference type="RefSeq" id="XP_016260544.1">
    <property type="nucleotide sequence ID" value="XM_016408790.1"/>
</dbReference>
<gene>
    <name evidence="2" type="ORF">PV06_07535</name>
</gene>
<dbReference type="InterPro" id="IPR029058">
    <property type="entry name" value="AB_hydrolase_fold"/>
</dbReference>
<dbReference type="PANTHER" id="PTHR17630">
    <property type="entry name" value="DIENELACTONE HYDROLASE"/>
    <property type="match status" value="1"/>
</dbReference>
<dbReference type="SUPFAM" id="SSF53474">
    <property type="entry name" value="alpha/beta-Hydrolases"/>
    <property type="match status" value="1"/>
</dbReference>
<organism evidence="2 3">
    <name type="scientific">Exophiala oligosperma</name>
    <dbReference type="NCBI Taxonomy" id="215243"/>
    <lineage>
        <taxon>Eukaryota</taxon>
        <taxon>Fungi</taxon>
        <taxon>Dikarya</taxon>
        <taxon>Ascomycota</taxon>
        <taxon>Pezizomycotina</taxon>
        <taxon>Eurotiomycetes</taxon>
        <taxon>Chaetothyriomycetidae</taxon>
        <taxon>Chaetothyriales</taxon>
        <taxon>Herpotrichiellaceae</taxon>
        <taxon>Exophiala</taxon>
    </lineage>
</organism>
<reference evidence="2 3" key="1">
    <citation type="submission" date="2015-01" db="EMBL/GenBank/DDBJ databases">
        <title>The Genome Sequence of Exophiala oligosperma CBS72588.</title>
        <authorList>
            <consortium name="The Broad Institute Genomics Platform"/>
            <person name="Cuomo C."/>
            <person name="de Hoog S."/>
            <person name="Gorbushina A."/>
            <person name="Stielow B."/>
            <person name="Teixiera M."/>
            <person name="Abouelleil A."/>
            <person name="Chapman S.B."/>
            <person name="Priest M."/>
            <person name="Young S.K."/>
            <person name="Wortman J."/>
            <person name="Nusbaum C."/>
            <person name="Birren B."/>
        </authorList>
    </citation>
    <scope>NUCLEOTIDE SEQUENCE [LARGE SCALE GENOMIC DNA]</scope>
    <source>
        <strain evidence="2 3">CBS 72588</strain>
    </source>
</reference>
<feature type="domain" description="Dienelactone hydrolase" evidence="1">
    <location>
        <begin position="84"/>
        <end position="305"/>
    </location>
</feature>
<dbReference type="Pfam" id="PF01738">
    <property type="entry name" value="DLH"/>
    <property type="match status" value="1"/>
</dbReference>
<keyword evidence="3" id="KW-1185">Reference proteome</keyword>
<dbReference type="PANTHER" id="PTHR17630:SF44">
    <property type="entry name" value="PROTEIN AIM2"/>
    <property type="match status" value="1"/>
</dbReference>
<evidence type="ECO:0000313" key="3">
    <source>
        <dbReference type="Proteomes" id="UP000053342"/>
    </source>
</evidence>